<protein>
    <recommendedName>
        <fullName evidence="4">DUF4870 domain-containing protein</fullName>
    </recommendedName>
</protein>
<evidence type="ECO:0000313" key="2">
    <source>
        <dbReference type="EMBL" id="TKS55951.1"/>
    </source>
</evidence>
<reference evidence="2 3" key="1">
    <citation type="submission" date="2019-04" db="EMBL/GenBank/DDBJ databases">
        <title>Psychroflexus halotolerans sp. nov., isolated from a marine solar saltern.</title>
        <authorList>
            <person name="Feng X."/>
        </authorList>
    </citation>
    <scope>NUCLEOTIDE SEQUENCE [LARGE SCALE GENOMIC DNA]</scope>
    <source>
        <strain evidence="2 3">WDS2C27</strain>
    </source>
</reference>
<feature type="transmembrane region" description="Helical" evidence="1">
    <location>
        <begin position="63"/>
        <end position="85"/>
    </location>
</feature>
<name>A0A4U5TQE3_9FLAO</name>
<accession>A0A4U5TQE3</accession>
<keyword evidence="1" id="KW-0812">Transmembrane</keyword>
<dbReference type="RefSeq" id="WP_138932066.1">
    <property type="nucleotide sequence ID" value="NZ_SWMU01000003.1"/>
</dbReference>
<dbReference type="OrthoDB" id="6400719at2"/>
<evidence type="ECO:0000256" key="1">
    <source>
        <dbReference type="SAM" id="Phobius"/>
    </source>
</evidence>
<organism evidence="2 3">
    <name type="scientific">Mesohalobacter halotolerans</name>
    <dbReference type="NCBI Taxonomy" id="1883405"/>
    <lineage>
        <taxon>Bacteria</taxon>
        <taxon>Pseudomonadati</taxon>
        <taxon>Bacteroidota</taxon>
        <taxon>Flavobacteriia</taxon>
        <taxon>Flavobacteriales</taxon>
        <taxon>Flavobacteriaceae</taxon>
        <taxon>Mesohalobacter</taxon>
    </lineage>
</organism>
<sequence length="106" mass="12234">MSQNPSGKSAAIVAYFTIIGSIIAIFMNSEHRYKFARFHIRQAFGIHFIFIVFAPLASGFNNWMITFSLYIFYMVLWFFGFFNAISNKTQAIPILGNLFQKIFKAL</sequence>
<keyword evidence="3" id="KW-1185">Reference proteome</keyword>
<gene>
    <name evidence="2" type="ORF">FCN74_07925</name>
</gene>
<proteinExistence type="predicted"/>
<evidence type="ECO:0000313" key="3">
    <source>
        <dbReference type="Proteomes" id="UP000306552"/>
    </source>
</evidence>
<keyword evidence="1" id="KW-1133">Transmembrane helix</keyword>
<evidence type="ECO:0008006" key="4">
    <source>
        <dbReference type="Google" id="ProtNLM"/>
    </source>
</evidence>
<feature type="transmembrane region" description="Helical" evidence="1">
    <location>
        <begin position="6"/>
        <end position="26"/>
    </location>
</feature>
<keyword evidence="1" id="KW-0472">Membrane</keyword>
<dbReference type="EMBL" id="SWMU01000003">
    <property type="protein sequence ID" value="TKS55951.1"/>
    <property type="molecule type" value="Genomic_DNA"/>
</dbReference>
<comment type="caution">
    <text evidence="2">The sequence shown here is derived from an EMBL/GenBank/DDBJ whole genome shotgun (WGS) entry which is preliminary data.</text>
</comment>
<feature type="transmembrane region" description="Helical" evidence="1">
    <location>
        <begin position="38"/>
        <end position="57"/>
    </location>
</feature>
<dbReference type="AlphaFoldDB" id="A0A4U5TQE3"/>
<dbReference type="Proteomes" id="UP000306552">
    <property type="component" value="Unassembled WGS sequence"/>
</dbReference>